<keyword evidence="5 6" id="KW-0949">S-adenosyl-L-methionine</keyword>
<keyword evidence="4 6" id="KW-0808">Transferase</keyword>
<evidence type="ECO:0000256" key="3">
    <source>
        <dbReference type="ARBA" id="ARBA00022603"/>
    </source>
</evidence>
<dbReference type="PIRSF" id="PIRSF003078">
    <property type="entry name" value="GidB"/>
    <property type="match status" value="1"/>
</dbReference>
<sequence>MSLENQLLDGLEKLACGLPEERKRLAARLQQYILFLDKWNRVHNLTAVRKPEEMVTKHILDSLTLLPTLNGKRHADVGSGAGLPGIPLALVRPDWHMTLIESNQKKCAFLTQACVELALKNVKIVCERVENFFPSEKFDTVISRAFADLSAFVASAVHLCADSEESRLVAMKGKFPDAELMQLPPQYEVEKVLRVMAPGLRAARHLIVIKPGSERSN</sequence>
<dbReference type="EMBL" id="CAJNAP010000023">
    <property type="protein sequence ID" value="CAE6509385.1"/>
    <property type="molecule type" value="Genomic_DNA"/>
</dbReference>
<dbReference type="STRING" id="52442.SAMN05421880_11717"/>
<dbReference type="NCBIfam" id="TIGR00138">
    <property type="entry name" value="rsmG_gidB"/>
    <property type="match status" value="1"/>
</dbReference>
<dbReference type="HAMAP" id="MF_00074">
    <property type="entry name" value="16SrRNA_methyltr_G"/>
    <property type="match status" value="1"/>
</dbReference>
<dbReference type="InterPro" id="IPR003682">
    <property type="entry name" value="rRNA_ssu_MeTfrase_G"/>
</dbReference>
<dbReference type="CDD" id="cd02440">
    <property type="entry name" value="AdoMet_MTases"/>
    <property type="match status" value="1"/>
</dbReference>
<feature type="binding site" evidence="6">
    <location>
        <position position="78"/>
    </location>
    <ligand>
        <name>S-adenosyl-L-methionine</name>
        <dbReference type="ChEBI" id="CHEBI:59789"/>
    </ligand>
</feature>
<comment type="subcellular location">
    <subcellularLocation>
        <location evidence="6">Cytoplasm</location>
    </subcellularLocation>
</comment>
<reference evidence="7" key="2">
    <citation type="submission" date="2021-02" db="EMBL/GenBank/DDBJ databases">
        <authorList>
            <person name="Han P."/>
        </authorList>
    </citation>
    <scope>NUCLEOTIDE SEQUENCE</scope>
    <source>
        <strain evidence="7">Nitrosomonas nitrosa 18-3D</strain>
    </source>
</reference>
<dbReference type="PANTHER" id="PTHR31760:SF0">
    <property type="entry name" value="S-ADENOSYL-L-METHIONINE-DEPENDENT METHYLTRANSFERASES SUPERFAMILY PROTEIN"/>
    <property type="match status" value="1"/>
</dbReference>
<feature type="binding site" evidence="6">
    <location>
        <begin position="129"/>
        <end position="130"/>
    </location>
    <ligand>
        <name>S-adenosyl-L-methionine</name>
        <dbReference type="ChEBI" id="CHEBI:59789"/>
    </ligand>
</feature>
<feature type="binding site" evidence="6">
    <location>
        <position position="144"/>
    </location>
    <ligand>
        <name>S-adenosyl-L-methionine</name>
        <dbReference type="ChEBI" id="CHEBI:59789"/>
    </ligand>
</feature>
<dbReference type="Proteomes" id="UP000199561">
    <property type="component" value="Unassembled WGS sequence"/>
</dbReference>
<dbReference type="GO" id="GO:0005829">
    <property type="term" value="C:cytosol"/>
    <property type="evidence" value="ECO:0007669"/>
    <property type="project" value="TreeGrafter"/>
</dbReference>
<evidence type="ECO:0000256" key="6">
    <source>
        <dbReference type="HAMAP-Rule" id="MF_00074"/>
    </source>
</evidence>
<dbReference type="SUPFAM" id="SSF53335">
    <property type="entry name" value="S-adenosyl-L-methionine-dependent methyltransferases"/>
    <property type="match status" value="1"/>
</dbReference>
<evidence type="ECO:0000256" key="1">
    <source>
        <dbReference type="ARBA" id="ARBA00022490"/>
    </source>
</evidence>
<dbReference type="Gene3D" id="3.40.50.150">
    <property type="entry name" value="Vaccinia Virus protein VP39"/>
    <property type="match status" value="1"/>
</dbReference>
<keyword evidence="2 6" id="KW-0698">rRNA processing</keyword>
<dbReference type="PANTHER" id="PTHR31760">
    <property type="entry name" value="S-ADENOSYL-L-METHIONINE-DEPENDENT METHYLTRANSFERASES SUPERFAMILY PROTEIN"/>
    <property type="match status" value="1"/>
</dbReference>
<feature type="binding site" evidence="6">
    <location>
        <position position="83"/>
    </location>
    <ligand>
        <name>S-adenosyl-L-methionine</name>
        <dbReference type="ChEBI" id="CHEBI:59789"/>
    </ligand>
</feature>
<keyword evidence="1 6" id="KW-0963">Cytoplasm</keyword>
<gene>
    <name evidence="7" type="primary">gidB</name>
    <name evidence="6" type="synonym">rsmG</name>
    <name evidence="7" type="ORF">NMYAN_30161</name>
    <name evidence="8" type="ORF">SAMN05421880_11717</name>
</gene>
<proteinExistence type="inferred from homology"/>
<organism evidence="8 9">
    <name type="scientific">Nitrosomonas nitrosa</name>
    <dbReference type="NCBI Taxonomy" id="52442"/>
    <lineage>
        <taxon>Bacteria</taxon>
        <taxon>Pseudomonadati</taxon>
        <taxon>Pseudomonadota</taxon>
        <taxon>Betaproteobacteria</taxon>
        <taxon>Nitrosomonadales</taxon>
        <taxon>Nitrosomonadaceae</taxon>
        <taxon>Nitrosomonas</taxon>
    </lineage>
</organism>
<reference evidence="8 9" key="1">
    <citation type="submission" date="2016-10" db="EMBL/GenBank/DDBJ databases">
        <authorList>
            <person name="de Groot N.N."/>
        </authorList>
    </citation>
    <scope>NUCLEOTIDE SEQUENCE [LARGE SCALE GENOMIC DNA]</scope>
    <source>
        <strain evidence="8 9">Nm146</strain>
    </source>
</reference>
<dbReference type="Pfam" id="PF02527">
    <property type="entry name" value="GidB"/>
    <property type="match status" value="1"/>
</dbReference>
<protein>
    <recommendedName>
        <fullName evidence="6">Ribosomal RNA small subunit methyltransferase G</fullName>
        <ecNumber evidence="6">2.1.1.170</ecNumber>
    </recommendedName>
    <alternativeName>
        <fullName evidence="6">16S rRNA 7-methylguanosine methyltransferase</fullName>
        <shortName evidence="6">16S rRNA m7G methyltransferase</shortName>
    </alternativeName>
</protein>
<keyword evidence="9" id="KW-1185">Reference proteome</keyword>
<evidence type="ECO:0000313" key="8">
    <source>
        <dbReference type="EMBL" id="SFM45719.1"/>
    </source>
</evidence>
<name>A0A1I4R097_9PROT</name>
<evidence type="ECO:0000256" key="5">
    <source>
        <dbReference type="ARBA" id="ARBA00022691"/>
    </source>
</evidence>
<dbReference type="EMBL" id="FOUF01000017">
    <property type="protein sequence ID" value="SFM45719.1"/>
    <property type="molecule type" value="Genomic_DNA"/>
</dbReference>
<comment type="caution">
    <text evidence="6">Lacks conserved residue(s) required for the propagation of feature annotation.</text>
</comment>
<accession>A0A1I4R097</accession>
<evidence type="ECO:0000313" key="7">
    <source>
        <dbReference type="EMBL" id="CAE6509385.1"/>
    </source>
</evidence>
<evidence type="ECO:0000313" key="9">
    <source>
        <dbReference type="Proteomes" id="UP000199561"/>
    </source>
</evidence>
<comment type="similarity">
    <text evidence="6">Belongs to the methyltransferase superfamily. RNA methyltransferase RsmG family.</text>
</comment>
<comment type="catalytic activity">
    <reaction evidence="6">
        <text>guanosine(527) in 16S rRNA + S-adenosyl-L-methionine = N(7)-methylguanosine(527) in 16S rRNA + S-adenosyl-L-homocysteine</text>
        <dbReference type="Rhea" id="RHEA:42732"/>
        <dbReference type="Rhea" id="RHEA-COMP:10209"/>
        <dbReference type="Rhea" id="RHEA-COMP:10210"/>
        <dbReference type="ChEBI" id="CHEBI:57856"/>
        <dbReference type="ChEBI" id="CHEBI:59789"/>
        <dbReference type="ChEBI" id="CHEBI:74269"/>
        <dbReference type="ChEBI" id="CHEBI:74480"/>
        <dbReference type="EC" id="2.1.1.170"/>
    </reaction>
</comment>
<evidence type="ECO:0000256" key="2">
    <source>
        <dbReference type="ARBA" id="ARBA00022552"/>
    </source>
</evidence>
<evidence type="ECO:0000256" key="4">
    <source>
        <dbReference type="ARBA" id="ARBA00022679"/>
    </source>
</evidence>
<dbReference type="InterPro" id="IPR029063">
    <property type="entry name" value="SAM-dependent_MTases_sf"/>
</dbReference>
<comment type="function">
    <text evidence="6">Specifically methylates the N7 position of guanine in position 527 of 16S rRNA.</text>
</comment>
<dbReference type="RefSeq" id="WP_090669428.1">
    <property type="nucleotide sequence ID" value="NZ_CAJNAP010000023.1"/>
</dbReference>
<keyword evidence="3 6" id="KW-0489">Methyltransferase</keyword>
<dbReference type="AlphaFoldDB" id="A0A1I4R097"/>
<dbReference type="OrthoDB" id="9808773at2"/>
<dbReference type="EC" id="2.1.1.170" evidence="6"/>
<dbReference type="GO" id="GO:0070043">
    <property type="term" value="F:rRNA (guanine-N7-)-methyltransferase activity"/>
    <property type="evidence" value="ECO:0007669"/>
    <property type="project" value="UniProtKB-UniRule"/>
</dbReference>
<dbReference type="Proteomes" id="UP000601736">
    <property type="component" value="Unassembled WGS sequence"/>
</dbReference>